<dbReference type="GO" id="GO:0006355">
    <property type="term" value="P:regulation of DNA-templated transcription"/>
    <property type="evidence" value="ECO:0007669"/>
    <property type="project" value="UniProtKB-ARBA"/>
</dbReference>
<evidence type="ECO:0000256" key="2">
    <source>
        <dbReference type="ARBA" id="ARBA00022771"/>
    </source>
</evidence>
<protein>
    <recommendedName>
        <fullName evidence="14">SWIRM-domain-containing protein</fullName>
    </recommendedName>
</protein>
<feature type="domain" description="SANT" evidence="11">
    <location>
        <begin position="338"/>
        <end position="389"/>
    </location>
</feature>
<dbReference type="EMBL" id="JABELV010000046">
    <property type="protein sequence ID" value="KAG7558302.1"/>
    <property type="molecule type" value="Genomic_DNA"/>
</dbReference>
<dbReference type="FunFam" id="1.10.10.10:FF:000020">
    <property type="entry name" value="SWI/SNF complex subunit SMARCC2 isoform c"/>
    <property type="match status" value="1"/>
</dbReference>
<dbReference type="InterPro" id="IPR041984">
    <property type="entry name" value="Rsc8/Ssr1/Ssr2_ZZ"/>
</dbReference>
<comment type="caution">
    <text evidence="12">The sequence shown here is derived from an EMBL/GenBank/DDBJ whole genome shotgun (WGS) entry which is preliminary data.</text>
</comment>
<evidence type="ECO:0000259" key="9">
    <source>
        <dbReference type="PROSITE" id="PS50090"/>
    </source>
</evidence>
<evidence type="ECO:0000256" key="3">
    <source>
        <dbReference type="ARBA" id="ARBA00022833"/>
    </source>
</evidence>
<dbReference type="InterPro" id="IPR036388">
    <property type="entry name" value="WH-like_DNA-bd_sf"/>
</dbReference>
<organism evidence="12 13">
    <name type="scientific">Filobasidium floriforme</name>
    <dbReference type="NCBI Taxonomy" id="5210"/>
    <lineage>
        <taxon>Eukaryota</taxon>
        <taxon>Fungi</taxon>
        <taxon>Dikarya</taxon>
        <taxon>Basidiomycota</taxon>
        <taxon>Agaricomycotina</taxon>
        <taxon>Tremellomycetes</taxon>
        <taxon>Filobasidiales</taxon>
        <taxon>Filobasidiaceae</taxon>
        <taxon>Filobasidium</taxon>
    </lineage>
</organism>
<keyword evidence="4" id="KW-0805">Transcription regulation</keyword>
<dbReference type="PROSITE" id="PS50090">
    <property type="entry name" value="MYB_LIKE"/>
    <property type="match status" value="1"/>
</dbReference>
<evidence type="ECO:0000256" key="5">
    <source>
        <dbReference type="ARBA" id="ARBA00023125"/>
    </source>
</evidence>
<dbReference type="PROSITE" id="PS50934">
    <property type="entry name" value="SWIRM"/>
    <property type="match status" value="1"/>
</dbReference>
<reference evidence="12" key="1">
    <citation type="submission" date="2020-04" db="EMBL/GenBank/DDBJ databases">
        <title>Analysis of mating type loci in Filobasidium floriforme.</title>
        <authorList>
            <person name="Nowrousian M."/>
        </authorList>
    </citation>
    <scope>NUCLEOTIDE SEQUENCE</scope>
    <source>
        <strain evidence="12">CBS 6242</strain>
    </source>
</reference>
<dbReference type="InterPro" id="IPR000433">
    <property type="entry name" value="Znf_ZZ"/>
</dbReference>
<evidence type="ECO:0000256" key="6">
    <source>
        <dbReference type="ARBA" id="ARBA00023163"/>
    </source>
</evidence>
<dbReference type="Proteomes" id="UP000812966">
    <property type="component" value="Unassembled WGS sequence"/>
</dbReference>
<dbReference type="Gene3D" id="1.10.10.10">
    <property type="entry name" value="Winged helix-like DNA-binding domain superfamily/Winged helix DNA-binding domain"/>
    <property type="match status" value="1"/>
</dbReference>
<sequence length="693" mass="74449">MDIQIPSNADVVEHDQASAPGKERERDPILGGDLINLSNGAGVDSEQQSENGDGDEQNDEAEEEPLGDDPQTLHNLATTYLAAQTYPLVIPSYSAWFNLSTVHALERKSLPEFFSGKNRSKTPQIYKDYRDFMINTYRLNPSEYLTVTACRRNLAGDVGAIMRVHAFLEQWGLINYQIDPETKPAALGPPFTGHFRVTLDTPRGLQPLHPGTKPTPQPDRPSLSSSSATPRPPPHPTNLDLRKTIYNTSAHDTVPITAQDAQKAINDSASASAGPSAKKAYSCEVCGVDCTRARYHSLRDGKYVICVACYSSGRFPSTMHSGGFVRMDDEAFKHATAAEGGEWSDQETLLLLEGIEMYDEDWLKVAEHVGTRSKEQCVMHFLQLPIEDQYLDEPGAELGPLRFASKSLNGSASGGLPFSKADNPVMSVVAFLASAVGPGVAAAAAQKALGELTDGLKAGIKASADRAAEVDAAAAEKEKDAESKKSEAEQDGMQVDESTTAVAGESATGEPKVEKDDVEMDKEDGGREKSVNAGETSTSTEVAAASTGLPHSHVQHVATLALGAAAAKASALAVHEERQLESLVTRLVSAQMKKLELKLGMFEKFEEMLEQEKRQLEIQKQQFFKDKLSLQSQLANAQELLNKARAGQNPAQVAADVAKAIQASAPQSTAGGVQPVPMEGVEVPTDGSIKPLM</sequence>
<dbReference type="PANTHER" id="PTHR12802:SF41">
    <property type="entry name" value="BRAHMA ASSOCIATED PROTEIN 155 KDA"/>
    <property type="match status" value="1"/>
</dbReference>
<dbReference type="Pfam" id="PF00569">
    <property type="entry name" value="ZZ"/>
    <property type="match status" value="1"/>
</dbReference>
<evidence type="ECO:0000256" key="8">
    <source>
        <dbReference type="SAM" id="MobiDB-lite"/>
    </source>
</evidence>
<keyword evidence="5" id="KW-0238">DNA-binding</keyword>
<feature type="compositionally biased region" description="Low complexity" evidence="8">
    <location>
        <begin position="533"/>
        <end position="548"/>
    </location>
</feature>
<feature type="region of interest" description="Disordered" evidence="8">
    <location>
        <begin position="196"/>
        <end position="241"/>
    </location>
</feature>
<dbReference type="Pfam" id="PF04433">
    <property type="entry name" value="SWIRM"/>
    <property type="match status" value="1"/>
</dbReference>
<dbReference type="InterPro" id="IPR032451">
    <property type="entry name" value="SMARCC_C"/>
</dbReference>
<feature type="domain" description="SWIRM" evidence="10">
    <location>
        <begin position="88"/>
        <end position="185"/>
    </location>
</feature>
<dbReference type="GO" id="GO:0008270">
    <property type="term" value="F:zinc ion binding"/>
    <property type="evidence" value="ECO:0007669"/>
    <property type="project" value="UniProtKB-KW"/>
</dbReference>
<dbReference type="Pfam" id="PF16495">
    <property type="entry name" value="SWIRM-assoc_1"/>
    <property type="match status" value="1"/>
</dbReference>
<feature type="region of interest" description="Disordered" evidence="8">
    <location>
        <begin position="471"/>
        <end position="549"/>
    </location>
</feature>
<dbReference type="InterPro" id="IPR017884">
    <property type="entry name" value="SANT_dom"/>
</dbReference>
<accession>A0A8K0NNU3</accession>
<dbReference type="SUPFAM" id="SSF46689">
    <property type="entry name" value="Homeodomain-like"/>
    <property type="match status" value="2"/>
</dbReference>
<feature type="domain" description="Myb-like" evidence="9">
    <location>
        <begin position="335"/>
        <end position="385"/>
    </location>
</feature>
<gene>
    <name evidence="12" type="ORF">FFLO_02772</name>
</gene>
<dbReference type="InterPro" id="IPR009057">
    <property type="entry name" value="Homeodomain-like_sf"/>
</dbReference>
<evidence type="ECO:0000256" key="7">
    <source>
        <dbReference type="ARBA" id="ARBA00023242"/>
    </source>
</evidence>
<dbReference type="GO" id="GO:0003677">
    <property type="term" value="F:DNA binding"/>
    <property type="evidence" value="ECO:0007669"/>
    <property type="project" value="UniProtKB-KW"/>
</dbReference>
<dbReference type="InterPro" id="IPR007526">
    <property type="entry name" value="SWIRM"/>
</dbReference>
<dbReference type="CDD" id="cd00167">
    <property type="entry name" value="SANT"/>
    <property type="match status" value="1"/>
</dbReference>
<dbReference type="Gene3D" id="1.10.10.60">
    <property type="entry name" value="Homeodomain-like"/>
    <property type="match status" value="1"/>
</dbReference>
<dbReference type="Pfam" id="PF00249">
    <property type="entry name" value="Myb_DNA-binding"/>
    <property type="match status" value="1"/>
</dbReference>
<dbReference type="GO" id="GO:0016514">
    <property type="term" value="C:SWI/SNF complex"/>
    <property type="evidence" value="ECO:0007669"/>
    <property type="project" value="TreeGrafter"/>
</dbReference>
<evidence type="ECO:0000259" key="11">
    <source>
        <dbReference type="PROSITE" id="PS51293"/>
    </source>
</evidence>
<keyword evidence="3" id="KW-0862">Zinc</keyword>
<evidence type="ECO:0000256" key="1">
    <source>
        <dbReference type="ARBA" id="ARBA00022723"/>
    </source>
</evidence>
<keyword evidence="13" id="KW-1185">Reference proteome</keyword>
<feature type="region of interest" description="Disordered" evidence="8">
    <location>
        <begin position="1"/>
        <end position="72"/>
    </location>
</feature>
<dbReference type="InterPro" id="IPR001005">
    <property type="entry name" value="SANT/Myb"/>
</dbReference>
<dbReference type="AlphaFoldDB" id="A0A8K0NNU3"/>
<proteinExistence type="predicted"/>
<evidence type="ECO:0000313" key="13">
    <source>
        <dbReference type="Proteomes" id="UP000812966"/>
    </source>
</evidence>
<evidence type="ECO:0008006" key="14">
    <source>
        <dbReference type="Google" id="ProtNLM"/>
    </source>
</evidence>
<evidence type="ECO:0000313" key="12">
    <source>
        <dbReference type="EMBL" id="KAG7558302.1"/>
    </source>
</evidence>
<name>A0A8K0NNU3_9TREE</name>
<feature type="compositionally biased region" description="Basic and acidic residues" evidence="8">
    <location>
        <begin position="11"/>
        <end position="28"/>
    </location>
</feature>
<dbReference type="PANTHER" id="PTHR12802">
    <property type="entry name" value="SWI/SNF COMPLEX-RELATED"/>
    <property type="match status" value="1"/>
</dbReference>
<keyword evidence="2" id="KW-0863">Zinc-finger</keyword>
<keyword evidence="1" id="KW-0479">Metal-binding</keyword>
<feature type="compositionally biased region" description="Acidic residues" evidence="8">
    <location>
        <begin position="52"/>
        <end position="67"/>
    </location>
</feature>
<feature type="region of interest" description="Disordered" evidence="8">
    <location>
        <begin position="666"/>
        <end position="693"/>
    </location>
</feature>
<dbReference type="SMART" id="SM00291">
    <property type="entry name" value="ZnF_ZZ"/>
    <property type="match status" value="1"/>
</dbReference>
<keyword evidence="6" id="KW-0804">Transcription</keyword>
<dbReference type="GO" id="GO:0006338">
    <property type="term" value="P:chromatin remodeling"/>
    <property type="evidence" value="ECO:0007669"/>
    <property type="project" value="UniProtKB-ARBA"/>
</dbReference>
<dbReference type="CDD" id="cd02336">
    <property type="entry name" value="ZZ_RSC8"/>
    <property type="match status" value="1"/>
</dbReference>
<keyword evidence="7" id="KW-0539">Nucleus</keyword>
<evidence type="ECO:0000256" key="4">
    <source>
        <dbReference type="ARBA" id="ARBA00023015"/>
    </source>
</evidence>
<dbReference type="PROSITE" id="PS51293">
    <property type="entry name" value="SANT"/>
    <property type="match status" value="1"/>
</dbReference>
<evidence type="ECO:0000259" key="10">
    <source>
        <dbReference type="PROSITE" id="PS50934"/>
    </source>
</evidence>
<dbReference type="FunFam" id="1.10.10.60:FF:000014">
    <property type="entry name" value="SWI/SNF complex subunit SMARCC2 isoform C"/>
    <property type="match status" value="1"/>
</dbReference>
<dbReference type="SMART" id="SM00717">
    <property type="entry name" value="SANT"/>
    <property type="match status" value="1"/>
</dbReference>
<feature type="compositionally biased region" description="Basic and acidic residues" evidence="8">
    <location>
        <begin position="471"/>
        <end position="488"/>
    </location>
</feature>